<gene>
    <name evidence="7" type="ORF">NOG11_03815</name>
</gene>
<dbReference type="GO" id="GO:0008273">
    <property type="term" value="F:calcium, potassium:sodium antiporter activity"/>
    <property type="evidence" value="ECO:0007669"/>
    <property type="project" value="TreeGrafter"/>
</dbReference>
<organism evidence="7 8">
    <name type="scientific">Parvularcula maris</name>
    <dbReference type="NCBI Taxonomy" id="2965077"/>
    <lineage>
        <taxon>Bacteria</taxon>
        <taxon>Pseudomonadati</taxon>
        <taxon>Pseudomonadota</taxon>
        <taxon>Alphaproteobacteria</taxon>
        <taxon>Parvularculales</taxon>
        <taxon>Parvularculaceae</taxon>
        <taxon>Parvularcula</taxon>
    </lineage>
</organism>
<evidence type="ECO:0000256" key="5">
    <source>
        <dbReference type="SAM" id="Phobius"/>
    </source>
</evidence>
<name>A0A9X2L7G8_9PROT</name>
<feature type="domain" description="Sodium/calcium exchanger membrane region" evidence="6">
    <location>
        <begin position="198"/>
        <end position="312"/>
    </location>
</feature>
<accession>A0A9X2L7G8</accession>
<feature type="transmembrane region" description="Helical" evidence="5">
    <location>
        <begin position="193"/>
        <end position="216"/>
    </location>
</feature>
<feature type="transmembrane region" description="Helical" evidence="5">
    <location>
        <begin position="140"/>
        <end position="160"/>
    </location>
</feature>
<feature type="transmembrane region" description="Helical" evidence="5">
    <location>
        <begin position="12"/>
        <end position="35"/>
    </location>
</feature>
<dbReference type="GO" id="GO:0005262">
    <property type="term" value="F:calcium channel activity"/>
    <property type="evidence" value="ECO:0007669"/>
    <property type="project" value="TreeGrafter"/>
</dbReference>
<proteinExistence type="predicted"/>
<feature type="transmembrane region" description="Helical" evidence="5">
    <location>
        <begin position="74"/>
        <end position="95"/>
    </location>
</feature>
<feature type="transmembrane region" description="Helical" evidence="5">
    <location>
        <begin position="295"/>
        <end position="313"/>
    </location>
</feature>
<evidence type="ECO:0000256" key="3">
    <source>
        <dbReference type="ARBA" id="ARBA00022989"/>
    </source>
</evidence>
<feature type="domain" description="Sodium/calcium exchanger membrane region" evidence="6">
    <location>
        <begin position="14"/>
        <end position="153"/>
    </location>
</feature>
<keyword evidence="8" id="KW-1185">Reference proteome</keyword>
<evidence type="ECO:0000256" key="1">
    <source>
        <dbReference type="ARBA" id="ARBA00004141"/>
    </source>
</evidence>
<dbReference type="EMBL" id="JANIBC010000002">
    <property type="protein sequence ID" value="MCQ8184506.1"/>
    <property type="molecule type" value="Genomic_DNA"/>
</dbReference>
<feature type="transmembrane region" description="Helical" evidence="5">
    <location>
        <begin position="228"/>
        <end position="249"/>
    </location>
</feature>
<evidence type="ECO:0000256" key="2">
    <source>
        <dbReference type="ARBA" id="ARBA00022692"/>
    </source>
</evidence>
<dbReference type="AlphaFoldDB" id="A0A9X2L7G8"/>
<dbReference type="RefSeq" id="WP_256618331.1">
    <property type="nucleotide sequence ID" value="NZ_JANIBC010000002.1"/>
</dbReference>
<evidence type="ECO:0000313" key="7">
    <source>
        <dbReference type="EMBL" id="MCQ8184506.1"/>
    </source>
</evidence>
<comment type="caution">
    <text evidence="7">The sequence shown here is derived from an EMBL/GenBank/DDBJ whole genome shotgun (WGS) entry which is preliminary data.</text>
</comment>
<dbReference type="GO" id="GO:0006874">
    <property type="term" value="P:intracellular calcium ion homeostasis"/>
    <property type="evidence" value="ECO:0007669"/>
    <property type="project" value="TreeGrafter"/>
</dbReference>
<dbReference type="Pfam" id="PF01699">
    <property type="entry name" value="Na_Ca_ex"/>
    <property type="match status" value="2"/>
</dbReference>
<sequence>MNELLRLDTPAGLAAAIIISALVIVAAGTRLSGVADRIADRTGLGEAMVGAVLLGAATSLPGLIVSVTAAANGYASLAVANSLGGIAAQTFFLVVADATYRRANLEHAAASIENLIQSTVLMGCLALLVMAASAPSLSLFSIHPISIGIFALYLFGLNVTRRARQLPGWKPRRTSETEFDEPNGENTRSSLSLLFASFTVLALVTGAAGFVVGRAAESATSIYGLEESVAGAFLAAIVTSLPELVTTIAAVRRGALTLAVGGIIGGNAFDVLFISAADIAYREGPIYAAISRDQLFQTGLALTMTAVLLMGLLRREKHGPARLGFETVLIGLLYLAGSAVLFL</sequence>
<reference evidence="7" key="1">
    <citation type="submission" date="2022-07" db="EMBL/GenBank/DDBJ databases">
        <title>Parvularcula maris sp. nov., an algicidal bacterium isolated from seawater.</title>
        <authorList>
            <person name="Li F."/>
        </authorList>
    </citation>
    <scope>NUCLEOTIDE SEQUENCE</scope>
    <source>
        <strain evidence="7">BGMRC 0090</strain>
    </source>
</reference>
<dbReference type="Gene3D" id="1.20.1420.30">
    <property type="entry name" value="NCX, central ion-binding region"/>
    <property type="match status" value="2"/>
</dbReference>
<evidence type="ECO:0000259" key="6">
    <source>
        <dbReference type="Pfam" id="PF01699"/>
    </source>
</evidence>
<feature type="transmembrane region" description="Helical" evidence="5">
    <location>
        <begin position="256"/>
        <end position="275"/>
    </location>
</feature>
<dbReference type="InterPro" id="IPR004837">
    <property type="entry name" value="NaCa_Exmemb"/>
</dbReference>
<feature type="transmembrane region" description="Helical" evidence="5">
    <location>
        <begin position="47"/>
        <end position="68"/>
    </location>
</feature>
<dbReference type="PANTHER" id="PTHR10846:SF8">
    <property type="entry name" value="INNER MEMBRANE PROTEIN YRBG"/>
    <property type="match status" value="1"/>
</dbReference>
<evidence type="ECO:0000313" key="8">
    <source>
        <dbReference type="Proteomes" id="UP001142610"/>
    </source>
</evidence>
<protein>
    <submittedName>
        <fullName evidence="7">Sodium:calcium antiporter</fullName>
    </submittedName>
</protein>
<feature type="transmembrane region" description="Helical" evidence="5">
    <location>
        <begin position="115"/>
        <end position="134"/>
    </location>
</feature>
<keyword evidence="3 5" id="KW-1133">Transmembrane helix</keyword>
<keyword evidence="4 5" id="KW-0472">Membrane</keyword>
<dbReference type="PANTHER" id="PTHR10846">
    <property type="entry name" value="SODIUM/POTASSIUM/CALCIUM EXCHANGER"/>
    <property type="match status" value="1"/>
</dbReference>
<evidence type="ECO:0000256" key="4">
    <source>
        <dbReference type="ARBA" id="ARBA00023136"/>
    </source>
</evidence>
<dbReference type="Proteomes" id="UP001142610">
    <property type="component" value="Unassembled WGS sequence"/>
</dbReference>
<feature type="transmembrane region" description="Helical" evidence="5">
    <location>
        <begin position="325"/>
        <end position="342"/>
    </location>
</feature>
<keyword evidence="2 5" id="KW-0812">Transmembrane</keyword>
<comment type="subcellular location">
    <subcellularLocation>
        <location evidence="1">Membrane</location>
        <topology evidence="1">Multi-pass membrane protein</topology>
    </subcellularLocation>
</comment>
<dbReference type="InterPro" id="IPR004481">
    <property type="entry name" value="K/Na/Ca-exchanger"/>
</dbReference>
<dbReference type="InterPro" id="IPR044880">
    <property type="entry name" value="NCX_ion-bd_dom_sf"/>
</dbReference>
<dbReference type="GO" id="GO:0005886">
    <property type="term" value="C:plasma membrane"/>
    <property type="evidence" value="ECO:0007669"/>
    <property type="project" value="TreeGrafter"/>
</dbReference>